<feature type="region of interest" description="Disordered" evidence="5">
    <location>
        <begin position="143"/>
        <end position="164"/>
    </location>
</feature>
<keyword evidence="4" id="KW-0539">Nucleus</keyword>
<dbReference type="InterPro" id="IPR050283">
    <property type="entry name" value="E-box_TF_Regulators"/>
</dbReference>
<dbReference type="GO" id="GO:0046983">
    <property type="term" value="F:protein dimerization activity"/>
    <property type="evidence" value="ECO:0007669"/>
    <property type="project" value="InterPro"/>
</dbReference>
<evidence type="ECO:0000256" key="4">
    <source>
        <dbReference type="ARBA" id="ARBA00023242"/>
    </source>
</evidence>
<feature type="compositionally biased region" description="Polar residues" evidence="5">
    <location>
        <begin position="147"/>
        <end position="164"/>
    </location>
</feature>
<accession>A0A8B6HQM5</accession>
<keyword evidence="2" id="KW-0524">Neurogenesis</keyword>
<organism evidence="7 8">
    <name type="scientific">Mytilus galloprovincialis</name>
    <name type="common">Mediterranean mussel</name>
    <dbReference type="NCBI Taxonomy" id="29158"/>
    <lineage>
        <taxon>Eukaryota</taxon>
        <taxon>Metazoa</taxon>
        <taxon>Spiralia</taxon>
        <taxon>Lophotrochozoa</taxon>
        <taxon>Mollusca</taxon>
        <taxon>Bivalvia</taxon>
        <taxon>Autobranchia</taxon>
        <taxon>Pteriomorphia</taxon>
        <taxon>Mytilida</taxon>
        <taxon>Mytiloidea</taxon>
        <taxon>Mytilidae</taxon>
        <taxon>Mytilinae</taxon>
        <taxon>Mytilus</taxon>
    </lineage>
</organism>
<dbReference type="CDD" id="cd19723">
    <property type="entry name" value="bHLH_TS_ASCL1_like"/>
    <property type="match status" value="1"/>
</dbReference>
<evidence type="ECO:0000259" key="6">
    <source>
        <dbReference type="PROSITE" id="PS50888"/>
    </source>
</evidence>
<dbReference type="Proteomes" id="UP000596742">
    <property type="component" value="Unassembled WGS sequence"/>
</dbReference>
<evidence type="ECO:0000256" key="1">
    <source>
        <dbReference type="ARBA" id="ARBA00004123"/>
    </source>
</evidence>
<dbReference type="GO" id="GO:0007399">
    <property type="term" value="P:nervous system development"/>
    <property type="evidence" value="ECO:0007669"/>
    <property type="project" value="UniProtKB-KW"/>
</dbReference>
<dbReference type="Pfam" id="PF00010">
    <property type="entry name" value="HLH"/>
    <property type="match status" value="1"/>
</dbReference>
<evidence type="ECO:0000313" key="7">
    <source>
        <dbReference type="EMBL" id="VDI82919.1"/>
    </source>
</evidence>
<keyword evidence="3" id="KW-0238">DNA-binding</keyword>
<sequence length="252" mass="28490">MDANRILQQYVLIKPNTLSLNGHFDTPLKSLDNLQIINRSNMTNGKLNYQFCHQQQPIGGKSAGKKPLVMSKRNARERRRVKMINLGYETLRLHVPGGAENKKLSKVDTLRRAVDYIKYLQTVLDMDNSCMSPTDIKIENCSEDEISSQSSEATPSLLNSNTQFDRIPQPQTRLSEPVDIEPSAEVTTGEPENEIFIDIAAWLLKTPTSFKTDIRLKDVTIEASLLLPSQITEKDEVHLICIKSPQSTPTYY</sequence>
<dbReference type="GO" id="GO:0000977">
    <property type="term" value="F:RNA polymerase II transcription regulatory region sequence-specific DNA binding"/>
    <property type="evidence" value="ECO:0007669"/>
    <property type="project" value="TreeGrafter"/>
</dbReference>
<gene>
    <name evidence="7" type="ORF">MGAL_10B075646</name>
</gene>
<dbReference type="PROSITE" id="PS50888">
    <property type="entry name" value="BHLH"/>
    <property type="match status" value="1"/>
</dbReference>
<reference evidence="7" key="1">
    <citation type="submission" date="2018-11" db="EMBL/GenBank/DDBJ databases">
        <authorList>
            <person name="Alioto T."/>
            <person name="Alioto T."/>
        </authorList>
    </citation>
    <scope>NUCLEOTIDE SEQUENCE</scope>
</reference>
<dbReference type="AlphaFoldDB" id="A0A8B6HQM5"/>
<dbReference type="InterPro" id="IPR011598">
    <property type="entry name" value="bHLH_dom"/>
</dbReference>
<dbReference type="Gene3D" id="4.10.280.10">
    <property type="entry name" value="Helix-loop-helix DNA-binding domain"/>
    <property type="match status" value="1"/>
</dbReference>
<dbReference type="FunFam" id="4.10.280.10:FF:000029">
    <property type="entry name" value="Achaete-scute family bHLH transcription factor 1"/>
    <property type="match status" value="1"/>
</dbReference>
<dbReference type="EMBL" id="UYJE01010413">
    <property type="protein sequence ID" value="VDI82919.1"/>
    <property type="molecule type" value="Genomic_DNA"/>
</dbReference>
<dbReference type="InterPro" id="IPR036638">
    <property type="entry name" value="HLH_DNA-bd_sf"/>
</dbReference>
<dbReference type="PANTHER" id="PTHR23349:SF108">
    <property type="entry name" value="BHLH DOMAIN-CONTAINING PROTEIN"/>
    <property type="match status" value="1"/>
</dbReference>
<evidence type="ECO:0000256" key="3">
    <source>
        <dbReference type="ARBA" id="ARBA00023125"/>
    </source>
</evidence>
<evidence type="ECO:0000313" key="8">
    <source>
        <dbReference type="Proteomes" id="UP000596742"/>
    </source>
</evidence>
<dbReference type="GO" id="GO:0000981">
    <property type="term" value="F:DNA-binding transcription factor activity, RNA polymerase II-specific"/>
    <property type="evidence" value="ECO:0007669"/>
    <property type="project" value="TreeGrafter"/>
</dbReference>
<dbReference type="PANTHER" id="PTHR23349">
    <property type="entry name" value="BASIC HELIX-LOOP-HELIX TRANSCRIPTION FACTOR, TWIST"/>
    <property type="match status" value="1"/>
</dbReference>
<name>A0A8B6HQM5_MYTGA</name>
<dbReference type="OrthoDB" id="6241467at2759"/>
<dbReference type="SMART" id="SM00353">
    <property type="entry name" value="HLH"/>
    <property type="match status" value="1"/>
</dbReference>
<proteinExistence type="predicted"/>
<dbReference type="GO" id="GO:0005634">
    <property type="term" value="C:nucleus"/>
    <property type="evidence" value="ECO:0007669"/>
    <property type="project" value="UniProtKB-SubCell"/>
</dbReference>
<comment type="subcellular location">
    <subcellularLocation>
        <location evidence="1">Nucleus</location>
    </subcellularLocation>
</comment>
<comment type="caution">
    <text evidence="7">The sequence shown here is derived from an EMBL/GenBank/DDBJ whole genome shotgun (WGS) entry which is preliminary data.</text>
</comment>
<evidence type="ECO:0000256" key="5">
    <source>
        <dbReference type="SAM" id="MobiDB-lite"/>
    </source>
</evidence>
<dbReference type="SUPFAM" id="SSF47459">
    <property type="entry name" value="HLH, helix-loop-helix DNA-binding domain"/>
    <property type="match status" value="1"/>
</dbReference>
<evidence type="ECO:0000256" key="2">
    <source>
        <dbReference type="ARBA" id="ARBA00022902"/>
    </source>
</evidence>
<feature type="domain" description="BHLH" evidence="6">
    <location>
        <begin position="68"/>
        <end position="120"/>
    </location>
</feature>
<keyword evidence="8" id="KW-1185">Reference proteome</keyword>
<protein>
    <submittedName>
        <fullName evidence="7">Achaete-scute complex protein</fullName>
    </submittedName>
</protein>